<evidence type="ECO:0000313" key="1">
    <source>
        <dbReference type="EMBL" id="ADP80060.1"/>
    </source>
</evidence>
<name>E3IV40_PSEI1</name>
<accession>E3IV40</accession>
<proteinExistence type="predicted"/>
<sequence length="69" mass="7247">MADQTVIGKSGRVTGKIAPGLVGEVMLAVRGGSEAFHAYAEDGEATIMVGSRVLVVEYYPPRSVVVVRV</sequence>
<protein>
    <submittedName>
        <fullName evidence="1">Uncharacterized protein</fullName>
    </submittedName>
</protein>
<organism evidence="1 2">
    <name type="scientific">Pseudofrankia inefficax (strain DSM 45817 / CECT 9037 / DDB 130130 / EuI1c)</name>
    <name type="common">Frankia inefficax</name>
    <dbReference type="NCBI Taxonomy" id="298654"/>
    <lineage>
        <taxon>Bacteria</taxon>
        <taxon>Bacillati</taxon>
        <taxon>Actinomycetota</taxon>
        <taxon>Actinomycetes</taxon>
        <taxon>Frankiales</taxon>
        <taxon>Frankiaceae</taxon>
        <taxon>Pseudofrankia</taxon>
    </lineage>
</organism>
<dbReference type="HOGENOM" id="CLU_198288_1_0_11"/>
<gene>
    <name evidence="1" type="ordered locus">FraEuI1c_2010</name>
</gene>
<dbReference type="RefSeq" id="WP_013423179.1">
    <property type="nucleotide sequence ID" value="NC_014666.1"/>
</dbReference>
<dbReference type="Proteomes" id="UP000002484">
    <property type="component" value="Chromosome"/>
</dbReference>
<dbReference type="EMBL" id="CP002299">
    <property type="protein sequence ID" value="ADP80060.1"/>
    <property type="molecule type" value="Genomic_DNA"/>
</dbReference>
<dbReference type="Gene3D" id="2.40.50.140">
    <property type="entry name" value="Nucleic acid-binding proteins"/>
    <property type="match status" value="1"/>
</dbReference>
<dbReference type="STRING" id="298654.FraEuI1c_2010"/>
<dbReference type="InParanoid" id="E3IV40"/>
<keyword evidence="2" id="KW-1185">Reference proteome</keyword>
<dbReference type="eggNOG" id="ENOG503390K">
    <property type="taxonomic scope" value="Bacteria"/>
</dbReference>
<dbReference type="AlphaFoldDB" id="E3IV40"/>
<dbReference type="InterPro" id="IPR012340">
    <property type="entry name" value="NA-bd_OB-fold"/>
</dbReference>
<dbReference type="KEGG" id="fri:FraEuI1c_2010"/>
<reference evidence="1 2" key="1">
    <citation type="submission" date="2010-10" db="EMBL/GenBank/DDBJ databases">
        <title>Complete sequence of Frankia sp. EuI1c.</title>
        <authorList>
            <consortium name="US DOE Joint Genome Institute"/>
            <person name="Lucas S."/>
            <person name="Copeland A."/>
            <person name="Lapidus A."/>
            <person name="Cheng J.-F."/>
            <person name="Bruce D."/>
            <person name="Goodwin L."/>
            <person name="Pitluck S."/>
            <person name="Chertkov O."/>
            <person name="Detter J.C."/>
            <person name="Han C."/>
            <person name="Tapia R."/>
            <person name="Land M."/>
            <person name="Hauser L."/>
            <person name="Jeffries C."/>
            <person name="Kyrpides N."/>
            <person name="Ivanova N."/>
            <person name="Mikhailova N."/>
            <person name="Beauchemin N."/>
            <person name="Sen A."/>
            <person name="Sur S.A."/>
            <person name="Gtari M."/>
            <person name="Wall L."/>
            <person name="Tisa L."/>
            <person name="Woyke T."/>
        </authorList>
    </citation>
    <scope>NUCLEOTIDE SEQUENCE [LARGE SCALE GENOMIC DNA]</scope>
    <source>
        <strain evidence="2">DSM 45817 / CECT 9037 / EuI1c</strain>
    </source>
</reference>
<dbReference type="OrthoDB" id="4559810at2"/>
<evidence type="ECO:0000313" key="2">
    <source>
        <dbReference type="Proteomes" id="UP000002484"/>
    </source>
</evidence>